<feature type="region of interest" description="Disordered" evidence="3">
    <location>
        <begin position="183"/>
        <end position="214"/>
    </location>
</feature>
<dbReference type="RefSeq" id="XP_002134169.2">
    <property type="nucleotide sequence ID" value="XM_002134133.3"/>
</dbReference>
<dbReference type="InterPro" id="IPR025875">
    <property type="entry name" value="Leu-rich_rpt_4"/>
</dbReference>
<evidence type="ECO:0000313" key="5">
    <source>
        <dbReference type="RefSeq" id="XP_002134169.2"/>
    </source>
</evidence>
<accession>A0A6I8UZK1</accession>
<feature type="compositionally biased region" description="Polar residues" evidence="3">
    <location>
        <begin position="267"/>
        <end position="288"/>
    </location>
</feature>
<organism evidence="4 5">
    <name type="scientific">Drosophila pseudoobscura pseudoobscura</name>
    <name type="common">Fruit fly</name>
    <dbReference type="NCBI Taxonomy" id="46245"/>
    <lineage>
        <taxon>Eukaryota</taxon>
        <taxon>Metazoa</taxon>
        <taxon>Ecdysozoa</taxon>
        <taxon>Arthropoda</taxon>
        <taxon>Hexapoda</taxon>
        <taxon>Insecta</taxon>
        <taxon>Pterygota</taxon>
        <taxon>Neoptera</taxon>
        <taxon>Endopterygota</taxon>
        <taxon>Diptera</taxon>
        <taxon>Brachycera</taxon>
        <taxon>Muscomorpha</taxon>
        <taxon>Ephydroidea</taxon>
        <taxon>Drosophilidae</taxon>
        <taxon>Drosophila</taxon>
        <taxon>Sophophora</taxon>
    </lineage>
</organism>
<evidence type="ECO:0000256" key="3">
    <source>
        <dbReference type="SAM" id="MobiDB-lite"/>
    </source>
</evidence>
<dbReference type="InterPro" id="IPR001611">
    <property type="entry name" value="Leu-rich_rpt"/>
</dbReference>
<protein>
    <submittedName>
        <fullName evidence="5">Uncharacterized protein</fullName>
    </submittedName>
</protein>
<dbReference type="AlphaFoldDB" id="A0A6I8UZK1"/>
<proteinExistence type="predicted"/>
<dbReference type="SUPFAM" id="SSF52058">
    <property type="entry name" value="L domain-like"/>
    <property type="match status" value="1"/>
</dbReference>
<evidence type="ECO:0000256" key="2">
    <source>
        <dbReference type="ARBA" id="ARBA00022737"/>
    </source>
</evidence>
<dbReference type="ExpressionAtlas" id="A0A6I8UZK1">
    <property type="expression patterns" value="baseline"/>
</dbReference>
<sequence>MRVLLEEMVLDKTRESALDRVVNLNFVNCDLTDVSIVQSMPNLKIVALSVNAIKSLEAFASCTKLQQLYLRSNLIEDINEIKHLKDLPNLTVLALEANPCAECAGSEYRNILLRTFPKLEKIDRVDVTPEELTNALKKPPEVSLYPVDTFQQSDEKQRRCLGAQMGAKLAKLVKCVPFTAGHQNQELPPPQPAPAAPSMALKPNRSRTPIGSIASGEYRGRRLASLASLSSIMSVAAKYQSSDFGQSSRNQQQQQQPQQLQRVHDQMQLQTSRQSCGRSQQQMVNQQPRRSHRAPRLENAPLPPLQWQTREHDYWQYGNMESPQPLVNYPSGGNNRRRGQPIERNLLTAVLYMLQELDLGAVQELENVVSERLRNLKPD</sequence>
<dbReference type="Gene3D" id="3.80.10.10">
    <property type="entry name" value="Ribonuclease Inhibitor"/>
    <property type="match status" value="1"/>
</dbReference>
<feature type="region of interest" description="Disordered" evidence="3">
    <location>
        <begin position="243"/>
        <end position="302"/>
    </location>
</feature>
<dbReference type="Pfam" id="PF12799">
    <property type="entry name" value="LRR_4"/>
    <property type="match status" value="1"/>
</dbReference>
<dbReference type="PROSITE" id="PS51450">
    <property type="entry name" value="LRR"/>
    <property type="match status" value="1"/>
</dbReference>
<evidence type="ECO:0000256" key="1">
    <source>
        <dbReference type="ARBA" id="ARBA00022614"/>
    </source>
</evidence>
<dbReference type="PANTHER" id="PTHR18849">
    <property type="entry name" value="LEUCINE RICH REPEAT PROTEIN"/>
    <property type="match status" value="1"/>
</dbReference>
<dbReference type="Proteomes" id="UP000001819">
    <property type="component" value="Chromosome X"/>
</dbReference>
<keyword evidence="4" id="KW-1185">Reference proteome</keyword>
<dbReference type="InParanoid" id="A0A6I8UZK1"/>
<dbReference type="KEGG" id="dpo:6901483"/>
<keyword evidence="2" id="KW-0677">Repeat</keyword>
<evidence type="ECO:0000313" key="4">
    <source>
        <dbReference type="Proteomes" id="UP000001819"/>
    </source>
</evidence>
<reference evidence="5" key="1">
    <citation type="submission" date="2025-08" db="UniProtKB">
        <authorList>
            <consortium name="RefSeq"/>
        </authorList>
    </citation>
    <scope>IDENTIFICATION</scope>
    <source>
        <strain evidence="5">MV-25-SWS-2005</strain>
        <tissue evidence="5">Whole body</tissue>
    </source>
</reference>
<gene>
    <name evidence="5" type="primary">LOC6901483</name>
</gene>
<feature type="compositionally biased region" description="Low complexity" evidence="3">
    <location>
        <begin position="251"/>
        <end position="261"/>
    </location>
</feature>
<dbReference type="PANTHER" id="PTHR18849:SF0">
    <property type="entry name" value="CILIA- AND FLAGELLA-ASSOCIATED PROTEIN 410-RELATED"/>
    <property type="match status" value="1"/>
</dbReference>
<name>A0A6I8UZK1_DROPS</name>
<keyword evidence="1" id="KW-0433">Leucine-rich repeat</keyword>
<dbReference type="InterPro" id="IPR032675">
    <property type="entry name" value="LRR_dom_sf"/>
</dbReference>